<reference evidence="1 2" key="1">
    <citation type="submission" date="2016-10" db="EMBL/GenBank/DDBJ databases">
        <authorList>
            <person name="de Groot N.N."/>
        </authorList>
    </citation>
    <scope>NUCLEOTIDE SEQUENCE [LARGE SCALE GENOMIC DNA]</scope>
    <source>
        <strain evidence="1 2">DSM 29439</strain>
    </source>
</reference>
<protein>
    <submittedName>
        <fullName evidence="1">Methyltransferase, FkbM family</fullName>
    </submittedName>
</protein>
<dbReference type="RefSeq" id="WP_177179283.1">
    <property type="nucleotide sequence ID" value="NZ_FOJB01000001.1"/>
</dbReference>
<dbReference type="Gene3D" id="3.40.50.150">
    <property type="entry name" value="Vaccinia Virus protein VP39"/>
    <property type="match status" value="1"/>
</dbReference>
<dbReference type="InterPro" id="IPR052514">
    <property type="entry name" value="SAM-dependent_MTase"/>
</dbReference>
<keyword evidence="1" id="KW-0489">Methyltransferase</keyword>
<dbReference type="Proteomes" id="UP000199650">
    <property type="component" value="Unassembled WGS sequence"/>
</dbReference>
<sequence>MPRYSIDGIDLDIPLHCLNDNLKQQLQNEHYEWKEVNGLKRHLKKGDRVLDLGGGAGYIAIQAARIAGAGNVATVEASAEMVQAIGRNLVLNHAEAVRVLHGAVVPDDFSGGSVEFDVKPAFWSSAIAVGPRKGAAQRIKVPALRLSDLLHAFEPNLVIMDVEGAERDLARQDWPLMVQLVIMEIHPQTYPPAGIQEIFDGMSKAGFAYMPWGSRGNLVVFQRLPGKGMGC</sequence>
<evidence type="ECO:0000313" key="1">
    <source>
        <dbReference type="EMBL" id="SEW00511.1"/>
    </source>
</evidence>
<dbReference type="STRING" id="1173584.SAMN05444851_0814"/>
<dbReference type="Pfam" id="PF01135">
    <property type="entry name" value="PCMT"/>
    <property type="match status" value="1"/>
</dbReference>
<dbReference type="AlphaFoldDB" id="A0A1I0NGV5"/>
<name>A0A1I0NGV5_9RHOB</name>
<dbReference type="InterPro" id="IPR006342">
    <property type="entry name" value="FkbM_mtfrase"/>
</dbReference>
<dbReference type="SUPFAM" id="SSF53335">
    <property type="entry name" value="S-adenosyl-L-methionine-dependent methyltransferases"/>
    <property type="match status" value="1"/>
</dbReference>
<dbReference type="EMBL" id="FOJB01000001">
    <property type="protein sequence ID" value="SEW00511.1"/>
    <property type="molecule type" value="Genomic_DNA"/>
</dbReference>
<keyword evidence="2" id="KW-1185">Reference proteome</keyword>
<dbReference type="GO" id="GO:0008168">
    <property type="term" value="F:methyltransferase activity"/>
    <property type="evidence" value="ECO:0007669"/>
    <property type="project" value="UniProtKB-KW"/>
</dbReference>
<dbReference type="GO" id="GO:0032259">
    <property type="term" value="P:methylation"/>
    <property type="evidence" value="ECO:0007669"/>
    <property type="project" value="UniProtKB-KW"/>
</dbReference>
<dbReference type="PANTHER" id="PTHR34203">
    <property type="entry name" value="METHYLTRANSFERASE, FKBM FAMILY PROTEIN"/>
    <property type="match status" value="1"/>
</dbReference>
<dbReference type="InterPro" id="IPR029063">
    <property type="entry name" value="SAM-dependent_MTases_sf"/>
</dbReference>
<dbReference type="NCBIfam" id="TIGR01444">
    <property type="entry name" value="fkbM_fam"/>
    <property type="match status" value="1"/>
</dbReference>
<evidence type="ECO:0000313" key="2">
    <source>
        <dbReference type="Proteomes" id="UP000199650"/>
    </source>
</evidence>
<gene>
    <name evidence="1" type="ORF">SAMN05444851_0814</name>
</gene>
<keyword evidence="1" id="KW-0808">Transferase</keyword>
<proteinExistence type="predicted"/>
<accession>A0A1I0NGV5</accession>
<organism evidence="1 2">
    <name type="scientific">Aliiroseovarius sediminilitoris</name>
    <dbReference type="NCBI Taxonomy" id="1173584"/>
    <lineage>
        <taxon>Bacteria</taxon>
        <taxon>Pseudomonadati</taxon>
        <taxon>Pseudomonadota</taxon>
        <taxon>Alphaproteobacteria</taxon>
        <taxon>Rhodobacterales</taxon>
        <taxon>Paracoccaceae</taxon>
        <taxon>Aliiroseovarius</taxon>
    </lineage>
</organism>
<dbReference type="CDD" id="cd02440">
    <property type="entry name" value="AdoMet_MTases"/>
    <property type="match status" value="1"/>
</dbReference>
<dbReference type="PANTHER" id="PTHR34203:SF15">
    <property type="entry name" value="SLL1173 PROTEIN"/>
    <property type="match status" value="1"/>
</dbReference>